<accession>A0AAP0IN02</accession>
<protein>
    <submittedName>
        <fullName evidence="1">Uncharacterized protein</fullName>
    </submittedName>
</protein>
<dbReference type="Proteomes" id="UP001419268">
    <property type="component" value="Unassembled WGS sequence"/>
</dbReference>
<reference evidence="1 2" key="1">
    <citation type="submission" date="2024-01" db="EMBL/GenBank/DDBJ databases">
        <title>Genome assemblies of Stephania.</title>
        <authorList>
            <person name="Yang L."/>
        </authorList>
    </citation>
    <scope>NUCLEOTIDE SEQUENCE [LARGE SCALE GENOMIC DNA]</scope>
    <source>
        <strain evidence="1">JXDWG</strain>
        <tissue evidence="1">Leaf</tissue>
    </source>
</reference>
<dbReference type="AlphaFoldDB" id="A0AAP0IN02"/>
<evidence type="ECO:0000313" key="2">
    <source>
        <dbReference type="Proteomes" id="UP001419268"/>
    </source>
</evidence>
<keyword evidence="2" id="KW-1185">Reference proteome</keyword>
<dbReference type="EMBL" id="JBBNAG010000007">
    <property type="protein sequence ID" value="KAK9118559.1"/>
    <property type="molecule type" value="Genomic_DNA"/>
</dbReference>
<organism evidence="1 2">
    <name type="scientific">Stephania cephalantha</name>
    <dbReference type="NCBI Taxonomy" id="152367"/>
    <lineage>
        <taxon>Eukaryota</taxon>
        <taxon>Viridiplantae</taxon>
        <taxon>Streptophyta</taxon>
        <taxon>Embryophyta</taxon>
        <taxon>Tracheophyta</taxon>
        <taxon>Spermatophyta</taxon>
        <taxon>Magnoliopsida</taxon>
        <taxon>Ranunculales</taxon>
        <taxon>Menispermaceae</taxon>
        <taxon>Menispermoideae</taxon>
        <taxon>Cissampelideae</taxon>
        <taxon>Stephania</taxon>
    </lineage>
</organism>
<gene>
    <name evidence="1" type="ORF">Scep_016652</name>
</gene>
<comment type="caution">
    <text evidence="1">The sequence shown here is derived from an EMBL/GenBank/DDBJ whole genome shotgun (WGS) entry which is preliminary data.</text>
</comment>
<name>A0AAP0IN02_9MAGN</name>
<evidence type="ECO:0000313" key="1">
    <source>
        <dbReference type="EMBL" id="KAK9118559.1"/>
    </source>
</evidence>
<proteinExistence type="predicted"/>
<sequence>MTDEDDGGKKEMCDGENRRRVTDRSNVGEICWNHREKQSTAKVISCEHVRKIISYDYLGYGSELLLARYYDTYLPFLFEACNDKSIDVEQCKPLIGVSPPLPALSWLKLQLHSLAFDVPLQMMKLWTIYLVCR</sequence>